<feature type="transmembrane region" description="Helical" evidence="7">
    <location>
        <begin position="12"/>
        <end position="32"/>
    </location>
</feature>
<dbReference type="InterPro" id="IPR003416">
    <property type="entry name" value="MgtC/SapB/SrpB/YhiD_fam"/>
</dbReference>
<evidence type="ECO:0000256" key="1">
    <source>
        <dbReference type="ARBA" id="ARBA00004651"/>
    </source>
</evidence>
<dbReference type="EMBL" id="AP023366">
    <property type="protein sequence ID" value="BCJ85223.1"/>
    <property type="molecule type" value="Genomic_DNA"/>
</dbReference>
<accession>A0A7I8D528</accession>
<reference evidence="9 10" key="1">
    <citation type="submission" date="2020-08" db="EMBL/GenBank/DDBJ databases">
        <title>Complete Genome Sequence of Effusibacillus dendaii Strain skT53, Isolated from Farmland soil.</title>
        <authorList>
            <person name="Konishi T."/>
            <person name="Kawasaki H."/>
        </authorList>
    </citation>
    <scope>NUCLEOTIDE SEQUENCE [LARGE SCALE GENOMIC DNA]</scope>
    <source>
        <strain evidence="10">skT53</strain>
    </source>
</reference>
<keyword evidence="3" id="KW-1003">Cell membrane</keyword>
<evidence type="ECO:0000256" key="7">
    <source>
        <dbReference type="SAM" id="Phobius"/>
    </source>
</evidence>
<evidence type="ECO:0000256" key="3">
    <source>
        <dbReference type="ARBA" id="ARBA00022475"/>
    </source>
</evidence>
<keyword evidence="10" id="KW-1185">Reference proteome</keyword>
<feature type="transmembrane region" description="Helical" evidence="7">
    <location>
        <begin position="128"/>
        <end position="148"/>
    </location>
</feature>
<dbReference type="PRINTS" id="PR01837">
    <property type="entry name" value="MGTCSAPBPROT"/>
</dbReference>
<proteinExistence type="inferred from homology"/>
<dbReference type="AlphaFoldDB" id="A0A7I8D528"/>
<evidence type="ECO:0000313" key="9">
    <source>
        <dbReference type="EMBL" id="BCJ85223.1"/>
    </source>
</evidence>
<gene>
    <name evidence="9" type="ORF">skT53_02080</name>
</gene>
<feature type="domain" description="ACT" evidence="8">
    <location>
        <begin position="159"/>
        <end position="230"/>
    </location>
</feature>
<dbReference type="PROSITE" id="PS51671">
    <property type="entry name" value="ACT"/>
    <property type="match status" value="1"/>
</dbReference>
<evidence type="ECO:0000256" key="6">
    <source>
        <dbReference type="ARBA" id="ARBA00023136"/>
    </source>
</evidence>
<comment type="subcellular location">
    <subcellularLocation>
        <location evidence="1">Cell membrane</location>
        <topology evidence="1">Multi-pass membrane protein</topology>
    </subcellularLocation>
</comment>
<feature type="transmembrane region" description="Helical" evidence="7">
    <location>
        <begin position="104"/>
        <end position="122"/>
    </location>
</feature>
<comment type="similarity">
    <text evidence="2">Belongs to the MgtC/SapB family.</text>
</comment>
<dbReference type="KEGG" id="eff:skT53_02080"/>
<dbReference type="Proteomes" id="UP000593802">
    <property type="component" value="Chromosome"/>
</dbReference>
<name>A0A7I8D528_9BACL</name>
<evidence type="ECO:0000256" key="2">
    <source>
        <dbReference type="ARBA" id="ARBA00009298"/>
    </source>
</evidence>
<protein>
    <submittedName>
        <fullName evidence="9">Magnesium transporter MgtC</fullName>
    </submittedName>
</protein>
<dbReference type="SUPFAM" id="SSF55021">
    <property type="entry name" value="ACT-like"/>
    <property type="match status" value="1"/>
</dbReference>
<evidence type="ECO:0000256" key="5">
    <source>
        <dbReference type="ARBA" id="ARBA00022989"/>
    </source>
</evidence>
<keyword evidence="6 7" id="KW-0472">Membrane</keyword>
<dbReference type="InterPro" id="IPR049177">
    <property type="entry name" value="MgtC_SapB_SrpB_YhiD_N"/>
</dbReference>
<feature type="transmembrane region" description="Helical" evidence="7">
    <location>
        <begin position="44"/>
        <end position="64"/>
    </location>
</feature>
<feature type="transmembrane region" description="Helical" evidence="7">
    <location>
        <begin position="79"/>
        <end position="97"/>
    </location>
</feature>
<dbReference type="PANTHER" id="PTHR33778:SF1">
    <property type="entry name" value="MAGNESIUM TRANSPORTER YHID-RELATED"/>
    <property type="match status" value="1"/>
</dbReference>
<dbReference type="Pfam" id="PF13291">
    <property type="entry name" value="ACT_4"/>
    <property type="match status" value="1"/>
</dbReference>
<dbReference type="PANTHER" id="PTHR33778">
    <property type="entry name" value="PROTEIN MGTC"/>
    <property type="match status" value="1"/>
</dbReference>
<evidence type="ECO:0000256" key="4">
    <source>
        <dbReference type="ARBA" id="ARBA00022692"/>
    </source>
</evidence>
<keyword evidence="4 7" id="KW-0812">Transmembrane</keyword>
<dbReference type="Gene3D" id="3.30.70.260">
    <property type="match status" value="1"/>
</dbReference>
<sequence>MTTLMSTALELHLTFLLRLCLSILLGGVLGWERERKNKSAGIKTHILVSVSGCLLIWLSTYSFIDFTDHPNARFDPARLAAQVGGGIGGFLAAGIVLRNDKFAISGYSTAGMLLLAMIIGFAVGSGQYFVSIVTVGAVMLCMIWIPALQRRIQKPQRKQLVYVSVDRPALLAEITAILGRNGINITNVSMQSDDDVFTTTIEFSCPAALDWQELIQTISKVDSVLSVNLE</sequence>
<dbReference type="InterPro" id="IPR045865">
    <property type="entry name" value="ACT-like_dom_sf"/>
</dbReference>
<evidence type="ECO:0000259" key="8">
    <source>
        <dbReference type="PROSITE" id="PS51671"/>
    </source>
</evidence>
<dbReference type="InterPro" id="IPR002912">
    <property type="entry name" value="ACT_dom"/>
</dbReference>
<evidence type="ECO:0000313" key="10">
    <source>
        <dbReference type="Proteomes" id="UP000593802"/>
    </source>
</evidence>
<organism evidence="9 10">
    <name type="scientific">Effusibacillus dendaii</name>
    <dbReference type="NCBI Taxonomy" id="2743772"/>
    <lineage>
        <taxon>Bacteria</taxon>
        <taxon>Bacillati</taxon>
        <taxon>Bacillota</taxon>
        <taxon>Bacilli</taxon>
        <taxon>Bacillales</taxon>
        <taxon>Alicyclobacillaceae</taxon>
        <taxon>Effusibacillus</taxon>
    </lineage>
</organism>
<keyword evidence="5 7" id="KW-1133">Transmembrane helix</keyword>
<dbReference type="GO" id="GO:0005886">
    <property type="term" value="C:plasma membrane"/>
    <property type="evidence" value="ECO:0007669"/>
    <property type="project" value="UniProtKB-SubCell"/>
</dbReference>
<dbReference type="Pfam" id="PF02308">
    <property type="entry name" value="MgtC"/>
    <property type="match status" value="1"/>
</dbReference>